<dbReference type="STRING" id="645274.SAMN04487901_10470"/>
<dbReference type="PANTHER" id="PTHR12526:SF630">
    <property type="entry name" value="GLYCOSYLTRANSFERASE"/>
    <property type="match status" value="1"/>
</dbReference>
<proteinExistence type="predicted"/>
<dbReference type="SUPFAM" id="SSF53756">
    <property type="entry name" value="UDP-Glycosyltransferase/glycogen phosphorylase"/>
    <property type="match status" value="1"/>
</dbReference>
<dbReference type="AlphaFoldDB" id="A0A1G7UC72"/>
<dbReference type="Pfam" id="PF00534">
    <property type="entry name" value="Glycos_transf_1"/>
    <property type="match status" value="1"/>
</dbReference>
<evidence type="ECO:0000259" key="1">
    <source>
        <dbReference type="Pfam" id="PF00534"/>
    </source>
</evidence>
<gene>
    <name evidence="2" type="ORF">SAMN04487901_10470</name>
</gene>
<reference evidence="3" key="1">
    <citation type="submission" date="2016-10" db="EMBL/GenBank/DDBJ databases">
        <authorList>
            <person name="Varghese N."/>
            <person name="Submissions S."/>
        </authorList>
    </citation>
    <scope>NUCLEOTIDE SEQUENCE [LARGE SCALE GENOMIC DNA]</scope>
    <source>
        <strain evidence="3">BP1-148</strain>
    </source>
</reference>
<dbReference type="Gene3D" id="3.40.50.2000">
    <property type="entry name" value="Glycogen Phosphorylase B"/>
    <property type="match status" value="2"/>
</dbReference>
<name>A0A1G7UC72_9BACT</name>
<dbReference type="EMBL" id="FNCQ01000004">
    <property type="protein sequence ID" value="SDG45073.1"/>
    <property type="molecule type" value="Genomic_DNA"/>
</dbReference>
<evidence type="ECO:0000313" key="3">
    <source>
        <dbReference type="Proteomes" id="UP000198779"/>
    </source>
</evidence>
<keyword evidence="2" id="KW-0808">Transferase</keyword>
<dbReference type="CDD" id="cd03820">
    <property type="entry name" value="GT4_AmsD-like"/>
    <property type="match status" value="1"/>
</dbReference>
<evidence type="ECO:0000313" key="2">
    <source>
        <dbReference type="EMBL" id="SDG45073.1"/>
    </source>
</evidence>
<feature type="domain" description="Glycosyl transferase family 1" evidence="1">
    <location>
        <begin position="204"/>
        <end position="357"/>
    </location>
</feature>
<keyword evidence="3" id="KW-1185">Reference proteome</keyword>
<protein>
    <submittedName>
        <fullName evidence="2">Glycosyltransferase involved in cell wall bisynthesis</fullName>
    </submittedName>
</protein>
<sequence>MRLAYIIDSMAFKGGAERIISEKMNELSVDDSYCIYLITCYQFPDETPNTYYISEKVRQIHLQIPVHRQYKYHYPRRLWEKWRYHHLLSQKLSKTIDSIQPDIIVGVGYTLADVVCSIPCQAKKVIESHEARHFTMSNVLYRERSPLSKMFVGIYRKIYLRTIEKKASVVVCLTREDAIDWQKAHRVEVIPNFSTMQVTAISSGTSKRVIAVGRLEWQKGYDKLIRIWKNVYTRHPNWQLDIYGEGTLKNELQTQIQQEQVSNITIHPFTDNISKEYANSSICVLTSRFEGFSLVLLEAMRHGVPCVTFDCPYGPSGVVDNGKNGYVIENDNIELFAEKLSELMEHPETRKSFSEMAIVKAKIFDKEVIMRQWKSLFESFLKE</sequence>
<organism evidence="2 3">
    <name type="scientific">Prevotella communis</name>
    <dbReference type="NCBI Taxonomy" id="2913614"/>
    <lineage>
        <taxon>Bacteria</taxon>
        <taxon>Pseudomonadati</taxon>
        <taxon>Bacteroidota</taxon>
        <taxon>Bacteroidia</taxon>
        <taxon>Bacteroidales</taxon>
        <taxon>Prevotellaceae</taxon>
        <taxon>Prevotella</taxon>
    </lineage>
</organism>
<dbReference type="PANTHER" id="PTHR12526">
    <property type="entry name" value="GLYCOSYLTRANSFERASE"/>
    <property type="match status" value="1"/>
</dbReference>
<dbReference type="GO" id="GO:0016757">
    <property type="term" value="F:glycosyltransferase activity"/>
    <property type="evidence" value="ECO:0007669"/>
    <property type="project" value="InterPro"/>
</dbReference>
<dbReference type="Proteomes" id="UP000198779">
    <property type="component" value="Unassembled WGS sequence"/>
</dbReference>
<dbReference type="InterPro" id="IPR001296">
    <property type="entry name" value="Glyco_trans_1"/>
</dbReference>
<accession>A0A1G7UC72</accession>